<dbReference type="RefSeq" id="WP_185977503.1">
    <property type="nucleotide sequence ID" value="NZ_JACBGI020000003.1"/>
</dbReference>
<evidence type="ECO:0000313" key="1">
    <source>
        <dbReference type="EMBL" id="MBF6057353.1"/>
    </source>
</evidence>
<dbReference type="InterPro" id="IPR029756">
    <property type="entry name" value="MTH1187/YkoF-like"/>
</dbReference>
<dbReference type="Gene3D" id="3.30.70.930">
    <property type="match status" value="1"/>
</dbReference>
<evidence type="ECO:0008006" key="3">
    <source>
        <dbReference type="Google" id="ProtNLM"/>
    </source>
</evidence>
<protein>
    <recommendedName>
        <fullName evidence="3">Thiamin/hydroxymethyl pyrimidine-binding YkoF putative domain-containing protein</fullName>
    </recommendedName>
</protein>
<proteinExistence type="predicted"/>
<name>A0ABS0BW97_9GAMM</name>
<reference evidence="1 2" key="2">
    <citation type="submission" date="2020-11" db="EMBL/GenBank/DDBJ databases">
        <title>Sulfur oxidizing isolate from Hospital Hole Sinkhole.</title>
        <authorList>
            <person name="Scott K.M."/>
        </authorList>
    </citation>
    <scope>NUCLEOTIDE SEQUENCE [LARGE SCALE GENOMIC DNA]</scope>
    <source>
        <strain evidence="1 2">HH1</strain>
    </source>
</reference>
<organism evidence="1 2">
    <name type="scientific">Thiomicrorhabdus heinhorstiae</name>
    <dbReference type="NCBI Taxonomy" id="2748010"/>
    <lineage>
        <taxon>Bacteria</taxon>
        <taxon>Pseudomonadati</taxon>
        <taxon>Pseudomonadota</taxon>
        <taxon>Gammaproteobacteria</taxon>
        <taxon>Thiotrichales</taxon>
        <taxon>Piscirickettsiaceae</taxon>
        <taxon>Thiomicrorhabdus</taxon>
    </lineage>
</organism>
<reference evidence="1 2" key="1">
    <citation type="submission" date="2020-06" db="EMBL/GenBank/DDBJ databases">
        <authorList>
            <person name="Scott K."/>
        </authorList>
    </citation>
    <scope>NUCLEOTIDE SEQUENCE [LARGE SCALE GENOMIC DNA]</scope>
    <source>
        <strain evidence="1 2">HH1</strain>
    </source>
</reference>
<accession>A0ABS0BW97</accession>
<dbReference type="EMBL" id="JACBGI020000003">
    <property type="protein sequence ID" value="MBF6057353.1"/>
    <property type="molecule type" value="Genomic_DNA"/>
</dbReference>
<dbReference type="SUPFAM" id="SSF89957">
    <property type="entry name" value="MTH1187/YkoF-like"/>
    <property type="match status" value="1"/>
</dbReference>
<evidence type="ECO:0000313" key="2">
    <source>
        <dbReference type="Proteomes" id="UP001193680"/>
    </source>
</evidence>
<gene>
    <name evidence="1" type="ORF">H8792_003275</name>
</gene>
<dbReference type="Proteomes" id="UP001193680">
    <property type="component" value="Unassembled WGS sequence"/>
</dbReference>
<sequence length="80" mass="9136">MNISVDISLYPLHESYRQPVLDFIHRLEAHQDLLISRNSMSTTIYGDYSLIMPILNEEMHTTLQALPESVFVIKLSGGCQ</sequence>
<keyword evidence="2" id="KW-1185">Reference proteome</keyword>
<comment type="caution">
    <text evidence="1">The sequence shown here is derived from an EMBL/GenBank/DDBJ whole genome shotgun (WGS) entry which is preliminary data.</text>
</comment>